<organism evidence="2 3">
    <name type="scientific">Actinomadura rubteroloni</name>
    <dbReference type="NCBI Taxonomy" id="1926885"/>
    <lineage>
        <taxon>Bacteria</taxon>
        <taxon>Bacillati</taxon>
        <taxon>Actinomycetota</taxon>
        <taxon>Actinomycetes</taxon>
        <taxon>Streptosporangiales</taxon>
        <taxon>Thermomonosporaceae</taxon>
        <taxon>Actinomadura</taxon>
    </lineage>
</organism>
<evidence type="ECO:0000313" key="3">
    <source>
        <dbReference type="Proteomes" id="UP000242367"/>
    </source>
</evidence>
<dbReference type="InterPro" id="IPR046342">
    <property type="entry name" value="CBS_dom_sf"/>
</dbReference>
<dbReference type="Proteomes" id="UP000242367">
    <property type="component" value="Unassembled WGS sequence"/>
</dbReference>
<dbReference type="InterPro" id="IPR000644">
    <property type="entry name" value="CBS_dom"/>
</dbReference>
<dbReference type="SUPFAM" id="SSF54631">
    <property type="entry name" value="CBS-domain pair"/>
    <property type="match status" value="1"/>
</dbReference>
<gene>
    <name evidence="2" type="ORF">BTM25_20550</name>
</gene>
<dbReference type="AlphaFoldDB" id="A0A2P4URG1"/>
<dbReference type="Pfam" id="PF00571">
    <property type="entry name" value="CBS"/>
    <property type="match status" value="1"/>
</dbReference>
<sequence length="489" mass="53941">MGWNELGDMGRATTKEELRALIAQAYPGGGKARIANWTGQLWRFRAVIEVGDHVVMPVKSRGTVAIGRVTGPYEYRADAPEGFRHVRPVQWLRTDIPRDAIKQDLLDSMGSLLTVCGLHRADADVRVAHLAEHGTDPGPLRDDDADAFESSSRSELLAKAAERDPARPVQITIRAFLSLWDAVRRTQDTVERIEADLADKGLTTRPPFTEGWIGSTIQLVPLGEEPAAGQADTGAQAAEDTRDVADLPPLTLRIGDLEAAGRGVMSVAPGQPLQNVVTTMVALGYSQLAVIAEDGTFHGAVSWESIGRARMSDPDPGLDQATVSVPLVDQDEPLLDQIEQIYARGFVFVRSADKRSVSGIVSTADLTRQFGELARPFVLIEEAERRLRRRVDERIPLAEIRKRAPRWSRDDAQSAAVLTLGNYRSLLDDDENWKLLDWNVDRRLFFDLLNSVKAIRNETMHFSPDPLTAEQLGHLTGFLALLRTLDPTS</sequence>
<dbReference type="Gene3D" id="3.10.580.10">
    <property type="entry name" value="CBS-domain"/>
    <property type="match status" value="1"/>
</dbReference>
<dbReference type="EMBL" id="MTBP01000001">
    <property type="protein sequence ID" value="POM27639.1"/>
    <property type="molecule type" value="Genomic_DNA"/>
</dbReference>
<dbReference type="RefSeq" id="WP_146059018.1">
    <property type="nucleotide sequence ID" value="NZ_MTBP01000001.1"/>
</dbReference>
<feature type="domain" description="CBS" evidence="1">
    <location>
        <begin position="262"/>
        <end position="306"/>
    </location>
</feature>
<keyword evidence="3" id="KW-1185">Reference proteome</keyword>
<comment type="caution">
    <text evidence="2">The sequence shown here is derived from an EMBL/GenBank/DDBJ whole genome shotgun (WGS) entry which is preliminary data.</text>
</comment>
<proteinExistence type="predicted"/>
<name>A0A2P4URG1_9ACTN</name>
<reference evidence="2 3" key="1">
    <citation type="journal article" date="2017" name="Chemistry">
        <title>Isolation, Biosynthesis and Chemical Modifications of Rubterolones A-F: Rare Tropolone Alkaloids from Actinomadura sp. 5-2.</title>
        <authorList>
            <person name="Guo H."/>
            <person name="Benndorf R."/>
            <person name="Leichnitz D."/>
            <person name="Klassen J.L."/>
            <person name="Vollmers J."/>
            <person name="Gorls H."/>
            <person name="Steinacker M."/>
            <person name="Weigel C."/>
            <person name="Dahse H.M."/>
            <person name="Kaster A.K."/>
            <person name="de Beer Z.W."/>
            <person name="Poulsen M."/>
            <person name="Beemelmanns C."/>
        </authorList>
    </citation>
    <scope>NUCLEOTIDE SEQUENCE [LARGE SCALE GENOMIC DNA]</scope>
    <source>
        <strain evidence="2 3">5-2</strain>
    </source>
</reference>
<evidence type="ECO:0000259" key="1">
    <source>
        <dbReference type="Pfam" id="PF00571"/>
    </source>
</evidence>
<accession>A0A2P4URG1</accession>
<evidence type="ECO:0000313" key="2">
    <source>
        <dbReference type="EMBL" id="POM27639.1"/>
    </source>
</evidence>
<protein>
    <submittedName>
        <fullName evidence="2">CBS domain protein</fullName>
    </submittedName>
</protein>